<dbReference type="InterPro" id="IPR036259">
    <property type="entry name" value="MFS_trans_sf"/>
</dbReference>
<feature type="transmembrane region" description="Helical" evidence="5">
    <location>
        <begin position="473"/>
        <end position="495"/>
    </location>
</feature>
<dbReference type="GO" id="GO:0022857">
    <property type="term" value="F:transmembrane transporter activity"/>
    <property type="evidence" value="ECO:0007669"/>
    <property type="project" value="InterPro"/>
</dbReference>
<name>A0A8C4YWA3_GADMO</name>
<dbReference type="PANTHER" id="PTHR24064">
    <property type="entry name" value="SOLUTE CARRIER FAMILY 22 MEMBER"/>
    <property type="match status" value="1"/>
</dbReference>
<feature type="transmembrane region" description="Helical" evidence="5">
    <location>
        <begin position="273"/>
        <end position="292"/>
    </location>
</feature>
<gene>
    <name evidence="7" type="primary">LOC115548528</name>
</gene>
<protein>
    <submittedName>
        <fullName evidence="7">Solute carrier family 22 member 13a</fullName>
    </submittedName>
</protein>
<keyword evidence="2 5" id="KW-0812">Transmembrane</keyword>
<dbReference type="InterPro" id="IPR020846">
    <property type="entry name" value="MFS_dom"/>
</dbReference>
<evidence type="ECO:0000259" key="6">
    <source>
        <dbReference type="PROSITE" id="PS50850"/>
    </source>
</evidence>
<feature type="transmembrane region" description="Helical" evidence="5">
    <location>
        <begin position="191"/>
        <end position="211"/>
    </location>
</feature>
<evidence type="ECO:0000313" key="8">
    <source>
        <dbReference type="Proteomes" id="UP000694546"/>
    </source>
</evidence>
<comment type="subcellular location">
    <subcellularLocation>
        <location evidence="1">Membrane</location>
        <topology evidence="1">Multi-pass membrane protein</topology>
    </subcellularLocation>
</comment>
<dbReference type="Gene3D" id="1.20.1250.20">
    <property type="entry name" value="MFS general substrate transporter like domains"/>
    <property type="match status" value="1"/>
</dbReference>
<dbReference type="GO" id="GO:0016020">
    <property type="term" value="C:membrane"/>
    <property type="evidence" value="ECO:0007669"/>
    <property type="project" value="UniProtKB-SubCell"/>
</dbReference>
<reference evidence="7" key="1">
    <citation type="submission" date="2025-08" db="UniProtKB">
        <authorList>
            <consortium name="Ensembl"/>
        </authorList>
    </citation>
    <scope>IDENTIFICATION</scope>
</reference>
<evidence type="ECO:0000313" key="7">
    <source>
        <dbReference type="Ensembl" id="ENSGMOP00000002117.2"/>
    </source>
</evidence>
<dbReference type="Proteomes" id="UP000694546">
    <property type="component" value="Chromosome 8"/>
</dbReference>
<sequence length="564" mass="61585">MRGPLYATIYIYPYSQKFAVFEMAKSGEILRAVGNFGLFQTLIVLALSFPNLLLSVSFASILFIDSDPERYCNTDWILGAGPNLTEEEQLNLTVPREPDGSLSRCLMYAPVNWTLDSIRQYGLNHTTACRDGWVYDQTLYQATIVTDFDLVCDKANVVEVAQTVLGAGILIGSLLFGPLGESFGRRRTTQIPVLFLFIFTLTGGLSPNFYLYLASQFGAGMGYGGFRMNAIVLMTEWIGITKRSMGACGGQFSGAAGLACMSGINYLTRDWRLAQLVMAMPMALVAVYIWFIPESARWLLDRGRTEEAKELILKAAAINRRTVPQSLFEKITVNKTVEKGGIWVLIKSPVLRKRFLIIVFAWFAVSLTFICLGFNVGKFGLDIFLTELLFGLTELPAHLLCFWLLELAGRKLCLMFTILVGGLACLSILAVPAGNAIAVTVLAITARILMTVGSSISSVYIQELFPTSARHTAAGLGGLATRVAGLLAPSVNLLVVYHYSIPISVFSSLTLLGGALIFLLPETRGIELADSTAQAEIQSNGTKMETGRRSITDDHTAVITSSKL</sequence>
<accession>A0A8C4YWA3</accession>
<evidence type="ECO:0000256" key="4">
    <source>
        <dbReference type="ARBA" id="ARBA00023136"/>
    </source>
</evidence>
<keyword evidence="4 5" id="KW-0472">Membrane</keyword>
<dbReference type="GeneTree" id="ENSGT00940000154607"/>
<dbReference type="InterPro" id="IPR005828">
    <property type="entry name" value="MFS_sugar_transport-like"/>
</dbReference>
<dbReference type="AlphaFoldDB" id="A0A8C4YWA3"/>
<evidence type="ECO:0000256" key="2">
    <source>
        <dbReference type="ARBA" id="ARBA00022692"/>
    </source>
</evidence>
<evidence type="ECO:0000256" key="1">
    <source>
        <dbReference type="ARBA" id="ARBA00004141"/>
    </source>
</evidence>
<dbReference type="Ensembl" id="ENSGMOT00000002184.2">
    <property type="protein sequence ID" value="ENSGMOP00000002117.2"/>
    <property type="gene ID" value="ENSGMOG00000004580.2"/>
</dbReference>
<feature type="transmembrane region" description="Helical" evidence="5">
    <location>
        <begin position="383"/>
        <end position="405"/>
    </location>
</feature>
<proteinExistence type="predicted"/>
<evidence type="ECO:0000256" key="3">
    <source>
        <dbReference type="ARBA" id="ARBA00022989"/>
    </source>
</evidence>
<dbReference type="PROSITE" id="PS50850">
    <property type="entry name" value="MFS"/>
    <property type="match status" value="1"/>
</dbReference>
<feature type="transmembrane region" description="Helical" evidence="5">
    <location>
        <begin position="41"/>
        <end position="64"/>
    </location>
</feature>
<dbReference type="SUPFAM" id="SSF103473">
    <property type="entry name" value="MFS general substrate transporter"/>
    <property type="match status" value="1"/>
</dbReference>
<organism evidence="7 8">
    <name type="scientific">Gadus morhua</name>
    <name type="common">Atlantic cod</name>
    <dbReference type="NCBI Taxonomy" id="8049"/>
    <lineage>
        <taxon>Eukaryota</taxon>
        <taxon>Metazoa</taxon>
        <taxon>Chordata</taxon>
        <taxon>Craniata</taxon>
        <taxon>Vertebrata</taxon>
        <taxon>Euteleostomi</taxon>
        <taxon>Actinopterygii</taxon>
        <taxon>Neopterygii</taxon>
        <taxon>Teleostei</taxon>
        <taxon>Neoteleostei</taxon>
        <taxon>Acanthomorphata</taxon>
        <taxon>Zeiogadaria</taxon>
        <taxon>Gadariae</taxon>
        <taxon>Gadiformes</taxon>
        <taxon>Gadoidei</taxon>
        <taxon>Gadidae</taxon>
        <taxon>Gadus</taxon>
    </lineage>
</organism>
<dbReference type="Pfam" id="PF00083">
    <property type="entry name" value="Sugar_tr"/>
    <property type="match status" value="1"/>
</dbReference>
<keyword evidence="8" id="KW-1185">Reference proteome</keyword>
<feature type="transmembrane region" description="Helical" evidence="5">
    <location>
        <begin position="437"/>
        <end position="461"/>
    </location>
</feature>
<feature type="transmembrane region" description="Helical" evidence="5">
    <location>
        <begin position="412"/>
        <end position="431"/>
    </location>
</feature>
<feature type="transmembrane region" description="Helical" evidence="5">
    <location>
        <begin position="355"/>
        <end position="377"/>
    </location>
</feature>
<reference evidence="7" key="2">
    <citation type="submission" date="2025-09" db="UniProtKB">
        <authorList>
            <consortium name="Ensembl"/>
        </authorList>
    </citation>
    <scope>IDENTIFICATION</scope>
</reference>
<feature type="transmembrane region" description="Helical" evidence="5">
    <location>
        <begin position="160"/>
        <end position="179"/>
    </location>
</feature>
<keyword evidence="3 5" id="KW-1133">Transmembrane helix</keyword>
<feature type="transmembrane region" description="Helical" evidence="5">
    <location>
        <begin position="501"/>
        <end position="520"/>
    </location>
</feature>
<feature type="domain" description="Major facilitator superfamily (MFS) profile" evidence="6">
    <location>
        <begin position="105"/>
        <end position="525"/>
    </location>
</feature>
<evidence type="ECO:0000256" key="5">
    <source>
        <dbReference type="SAM" id="Phobius"/>
    </source>
</evidence>